<evidence type="ECO:0000313" key="1">
    <source>
        <dbReference type="EMBL" id="QJA59294.1"/>
    </source>
</evidence>
<dbReference type="EMBL" id="MT141364">
    <property type="protein sequence ID" value="QJA59294.1"/>
    <property type="molecule type" value="Genomic_DNA"/>
</dbReference>
<evidence type="ECO:0000313" key="2">
    <source>
        <dbReference type="EMBL" id="QJA79909.1"/>
    </source>
</evidence>
<gene>
    <name evidence="2" type="ORF">MM415A00821_0031</name>
    <name evidence="1" type="ORF">MM415B01315_0003</name>
</gene>
<proteinExistence type="predicted"/>
<sequence length="140" mass="16334">MCNKVHRTIKDTEKVTYNGHRPNWNPKFRKIKPKGIGYKLFNVKDSMLVPLYQYNPYSMNGKPVHPREEKIVWNNVWEGDGFCFFKSKQEAVKVKGSDHTNYRIVVRKIAYEQGIGTFSTPEVTGYMIRCAIAKVFKVID</sequence>
<protein>
    <submittedName>
        <fullName evidence="2">Uncharacterized protein</fullName>
    </submittedName>
</protein>
<dbReference type="AlphaFoldDB" id="A0A6M3KD96"/>
<accession>A0A6M3KD96</accession>
<name>A0A6M3KD96_9ZZZZ</name>
<dbReference type="EMBL" id="MT142398">
    <property type="protein sequence ID" value="QJA79909.1"/>
    <property type="molecule type" value="Genomic_DNA"/>
</dbReference>
<reference evidence="2" key="1">
    <citation type="submission" date="2020-03" db="EMBL/GenBank/DDBJ databases">
        <title>The deep terrestrial virosphere.</title>
        <authorList>
            <person name="Holmfeldt K."/>
            <person name="Nilsson E."/>
            <person name="Simone D."/>
            <person name="Lopez-Fernandez M."/>
            <person name="Wu X."/>
            <person name="de Brujin I."/>
            <person name="Lundin D."/>
            <person name="Andersson A."/>
            <person name="Bertilsson S."/>
            <person name="Dopson M."/>
        </authorList>
    </citation>
    <scope>NUCLEOTIDE SEQUENCE</scope>
    <source>
        <strain evidence="2">MM415A00821</strain>
        <strain evidence="1">MM415B01315</strain>
    </source>
</reference>
<organism evidence="2">
    <name type="scientific">viral metagenome</name>
    <dbReference type="NCBI Taxonomy" id="1070528"/>
    <lineage>
        <taxon>unclassified sequences</taxon>
        <taxon>metagenomes</taxon>
        <taxon>organismal metagenomes</taxon>
    </lineage>
</organism>